<comment type="caution">
    <text evidence="2">The sequence shown here is derived from an EMBL/GenBank/DDBJ whole genome shotgun (WGS) entry which is preliminary data.</text>
</comment>
<accession>A0A9X1RSS8</accession>
<reference evidence="2" key="1">
    <citation type="submission" date="2022-01" db="EMBL/GenBank/DDBJ databases">
        <title>Genome sequence and assembly of Parabukholderia sp. RG36.</title>
        <authorList>
            <person name="Chhetri G."/>
        </authorList>
    </citation>
    <scope>NUCLEOTIDE SEQUENCE</scope>
    <source>
        <strain evidence="2">RG36</strain>
    </source>
</reference>
<evidence type="ECO:0000313" key="2">
    <source>
        <dbReference type="EMBL" id="MCG5076695.1"/>
    </source>
</evidence>
<dbReference type="RefSeq" id="WP_238466602.1">
    <property type="nucleotide sequence ID" value="NZ_JAKLJA010000026.1"/>
</dbReference>
<keyword evidence="3" id="KW-1185">Reference proteome</keyword>
<name>A0A9X1RSS8_9BURK</name>
<dbReference type="EMBL" id="JAKLJA010000026">
    <property type="protein sequence ID" value="MCG5076695.1"/>
    <property type="molecule type" value="Genomic_DNA"/>
</dbReference>
<gene>
    <name evidence="2" type="ORF">L5014_25660</name>
</gene>
<proteinExistence type="predicted"/>
<feature type="compositionally biased region" description="Basic and acidic residues" evidence="1">
    <location>
        <begin position="97"/>
        <end position="112"/>
    </location>
</feature>
<dbReference type="AlphaFoldDB" id="A0A9X1RSS8"/>
<protein>
    <submittedName>
        <fullName evidence="2">Uncharacterized protein</fullName>
    </submittedName>
</protein>
<organism evidence="2 3">
    <name type="scientific">Paraburkholderia tagetis</name>
    <dbReference type="NCBI Taxonomy" id="2913261"/>
    <lineage>
        <taxon>Bacteria</taxon>
        <taxon>Pseudomonadati</taxon>
        <taxon>Pseudomonadota</taxon>
        <taxon>Betaproteobacteria</taxon>
        <taxon>Burkholderiales</taxon>
        <taxon>Burkholderiaceae</taxon>
        <taxon>Paraburkholderia</taxon>
    </lineage>
</organism>
<sequence>MNQAFDLQNHVCADVRQLPGIAVRTHMPFAHPVLFALSARPVRTVHGREFGKSSSKDEMLRGASFCIDHLCATCAISDGAGHVPEHLRPPMFASIAPDHEDGRMRIPRQTER</sequence>
<feature type="region of interest" description="Disordered" evidence="1">
    <location>
        <begin position="92"/>
        <end position="112"/>
    </location>
</feature>
<evidence type="ECO:0000256" key="1">
    <source>
        <dbReference type="SAM" id="MobiDB-lite"/>
    </source>
</evidence>
<evidence type="ECO:0000313" key="3">
    <source>
        <dbReference type="Proteomes" id="UP001139308"/>
    </source>
</evidence>
<dbReference type="Proteomes" id="UP001139308">
    <property type="component" value="Unassembled WGS sequence"/>
</dbReference>